<reference evidence="3" key="1">
    <citation type="journal article" date="2019" name="Int. J. Syst. Evol. Microbiol.">
        <title>The Global Catalogue of Microorganisms (GCM) 10K type strain sequencing project: providing services to taxonomists for standard genome sequencing and annotation.</title>
        <authorList>
            <consortium name="The Broad Institute Genomics Platform"/>
            <consortium name="The Broad Institute Genome Sequencing Center for Infectious Disease"/>
            <person name="Wu L."/>
            <person name="Ma J."/>
        </authorList>
    </citation>
    <scope>NUCLEOTIDE SEQUENCE [LARGE SCALE GENOMIC DNA]</scope>
    <source>
        <strain evidence="3">CCUG 60898</strain>
    </source>
</reference>
<evidence type="ECO:0000313" key="3">
    <source>
        <dbReference type="Proteomes" id="UP001597100"/>
    </source>
</evidence>
<dbReference type="RefSeq" id="WP_380739440.1">
    <property type="nucleotide sequence ID" value="NZ_JBHTJP010000035.1"/>
</dbReference>
<evidence type="ECO:0000313" key="2">
    <source>
        <dbReference type="EMBL" id="MFD0977285.1"/>
    </source>
</evidence>
<proteinExistence type="predicted"/>
<keyword evidence="3" id="KW-1185">Reference proteome</keyword>
<gene>
    <name evidence="2" type="ORF">ACFQ1G_10825</name>
</gene>
<organism evidence="2 3">
    <name type="scientific">Salinimicrobium gaetbulicola</name>
    <dbReference type="NCBI Taxonomy" id="999702"/>
    <lineage>
        <taxon>Bacteria</taxon>
        <taxon>Pseudomonadati</taxon>
        <taxon>Bacteroidota</taxon>
        <taxon>Flavobacteriia</taxon>
        <taxon>Flavobacteriales</taxon>
        <taxon>Flavobacteriaceae</taxon>
        <taxon>Salinimicrobium</taxon>
    </lineage>
</organism>
<sequence length="56" mass="6551">MYFEKCFLSTLTISPASKGIAKDEKNENMKEKAEDKKSDKKKDKPFFKMKYNPAQN</sequence>
<accession>A0ABW3IID1</accession>
<comment type="caution">
    <text evidence="2">The sequence shown here is derived from an EMBL/GenBank/DDBJ whole genome shotgun (WGS) entry which is preliminary data.</text>
</comment>
<feature type="compositionally biased region" description="Basic and acidic residues" evidence="1">
    <location>
        <begin position="20"/>
        <end position="46"/>
    </location>
</feature>
<dbReference type="Proteomes" id="UP001597100">
    <property type="component" value="Unassembled WGS sequence"/>
</dbReference>
<protein>
    <submittedName>
        <fullName evidence="2">Uncharacterized protein</fullName>
    </submittedName>
</protein>
<dbReference type="EMBL" id="JBHTJP010000035">
    <property type="protein sequence ID" value="MFD0977285.1"/>
    <property type="molecule type" value="Genomic_DNA"/>
</dbReference>
<name>A0ABW3IID1_9FLAO</name>
<evidence type="ECO:0000256" key="1">
    <source>
        <dbReference type="SAM" id="MobiDB-lite"/>
    </source>
</evidence>
<feature type="region of interest" description="Disordered" evidence="1">
    <location>
        <begin position="18"/>
        <end position="56"/>
    </location>
</feature>